<protein>
    <recommendedName>
        <fullName evidence="4">Secreted protein</fullName>
    </recommendedName>
</protein>
<proteinExistence type="predicted"/>
<organism evidence="2 3">
    <name type="scientific">Lasiosphaeria ovina</name>
    <dbReference type="NCBI Taxonomy" id="92902"/>
    <lineage>
        <taxon>Eukaryota</taxon>
        <taxon>Fungi</taxon>
        <taxon>Dikarya</taxon>
        <taxon>Ascomycota</taxon>
        <taxon>Pezizomycotina</taxon>
        <taxon>Sordariomycetes</taxon>
        <taxon>Sordariomycetidae</taxon>
        <taxon>Sordariales</taxon>
        <taxon>Lasiosphaeriaceae</taxon>
        <taxon>Lasiosphaeria</taxon>
    </lineage>
</organism>
<accession>A0AAE0NKJ7</accession>
<evidence type="ECO:0008006" key="4">
    <source>
        <dbReference type="Google" id="ProtNLM"/>
    </source>
</evidence>
<name>A0AAE0NKJ7_9PEZI</name>
<dbReference type="AlphaFoldDB" id="A0AAE0NKJ7"/>
<sequence length="95" mass="10314">MLLVCFPSLSIPCQGAQACHADQSPRKRGDWQQTHLPCTAGFLGRARGAWLARLGIHPLESIGPRTGNRVDHGSNSWVGLKTTFWKGPACLSEFG</sequence>
<feature type="chain" id="PRO_5042231336" description="Secreted protein" evidence="1">
    <location>
        <begin position="19"/>
        <end position="95"/>
    </location>
</feature>
<comment type="caution">
    <text evidence="2">The sequence shown here is derived from an EMBL/GenBank/DDBJ whole genome shotgun (WGS) entry which is preliminary data.</text>
</comment>
<dbReference type="Proteomes" id="UP001287356">
    <property type="component" value="Unassembled WGS sequence"/>
</dbReference>
<feature type="signal peptide" evidence="1">
    <location>
        <begin position="1"/>
        <end position="18"/>
    </location>
</feature>
<gene>
    <name evidence="2" type="ORF">B0T24DRAFT_42892</name>
</gene>
<evidence type="ECO:0000313" key="2">
    <source>
        <dbReference type="EMBL" id="KAK3383266.1"/>
    </source>
</evidence>
<evidence type="ECO:0000313" key="3">
    <source>
        <dbReference type="Proteomes" id="UP001287356"/>
    </source>
</evidence>
<keyword evidence="1" id="KW-0732">Signal</keyword>
<dbReference type="EMBL" id="JAULSN010000001">
    <property type="protein sequence ID" value="KAK3383266.1"/>
    <property type="molecule type" value="Genomic_DNA"/>
</dbReference>
<reference evidence="2" key="1">
    <citation type="journal article" date="2023" name="Mol. Phylogenet. Evol.">
        <title>Genome-scale phylogeny and comparative genomics of the fungal order Sordariales.</title>
        <authorList>
            <person name="Hensen N."/>
            <person name="Bonometti L."/>
            <person name="Westerberg I."/>
            <person name="Brannstrom I.O."/>
            <person name="Guillou S."/>
            <person name="Cros-Aarteil S."/>
            <person name="Calhoun S."/>
            <person name="Haridas S."/>
            <person name="Kuo A."/>
            <person name="Mondo S."/>
            <person name="Pangilinan J."/>
            <person name="Riley R."/>
            <person name="LaButti K."/>
            <person name="Andreopoulos B."/>
            <person name="Lipzen A."/>
            <person name="Chen C."/>
            <person name="Yan M."/>
            <person name="Daum C."/>
            <person name="Ng V."/>
            <person name="Clum A."/>
            <person name="Steindorff A."/>
            <person name="Ohm R.A."/>
            <person name="Martin F."/>
            <person name="Silar P."/>
            <person name="Natvig D.O."/>
            <person name="Lalanne C."/>
            <person name="Gautier V."/>
            <person name="Ament-Velasquez S.L."/>
            <person name="Kruys A."/>
            <person name="Hutchinson M.I."/>
            <person name="Powell A.J."/>
            <person name="Barry K."/>
            <person name="Miller A.N."/>
            <person name="Grigoriev I.V."/>
            <person name="Debuchy R."/>
            <person name="Gladieux P."/>
            <person name="Hiltunen Thoren M."/>
            <person name="Johannesson H."/>
        </authorList>
    </citation>
    <scope>NUCLEOTIDE SEQUENCE</scope>
    <source>
        <strain evidence="2">CBS 958.72</strain>
    </source>
</reference>
<evidence type="ECO:0000256" key="1">
    <source>
        <dbReference type="SAM" id="SignalP"/>
    </source>
</evidence>
<keyword evidence="3" id="KW-1185">Reference proteome</keyword>
<reference evidence="2" key="2">
    <citation type="submission" date="2023-06" db="EMBL/GenBank/DDBJ databases">
        <authorList>
            <consortium name="Lawrence Berkeley National Laboratory"/>
            <person name="Haridas S."/>
            <person name="Hensen N."/>
            <person name="Bonometti L."/>
            <person name="Westerberg I."/>
            <person name="Brannstrom I.O."/>
            <person name="Guillou S."/>
            <person name="Cros-Aarteil S."/>
            <person name="Calhoun S."/>
            <person name="Kuo A."/>
            <person name="Mondo S."/>
            <person name="Pangilinan J."/>
            <person name="Riley R."/>
            <person name="Labutti K."/>
            <person name="Andreopoulos B."/>
            <person name="Lipzen A."/>
            <person name="Chen C."/>
            <person name="Yanf M."/>
            <person name="Daum C."/>
            <person name="Ng V."/>
            <person name="Clum A."/>
            <person name="Steindorff A."/>
            <person name="Ohm R."/>
            <person name="Martin F."/>
            <person name="Silar P."/>
            <person name="Natvig D."/>
            <person name="Lalanne C."/>
            <person name="Gautier V."/>
            <person name="Ament-Velasquez S.L."/>
            <person name="Kruys A."/>
            <person name="Hutchinson M.I."/>
            <person name="Powell A.J."/>
            <person name="Barry K."/>
            <person name="Miller A.N."/>
            <person name="Grigoriev I.V."/>
            <person name="Debuchy R."/>
            <person name="Gladieux P."/>
            <person name="Thoren M.H."/>
            <person name="Johannesson H."/>
        </authorList>
    </citation>
    <scope>NUCLEOTIDE SEQUENCE</scope>
    <source>
        <strain evidence="2">CBS 958.72</strain>
    </source>
</reference>